<evidence type="ECO:0000256" key="2">
    <source>
        <dbReference type="ARBA" id="ARBA00022840"/>
    </source>
</evidence>
<dbReference type="GO" id="GO:0140662">
    <property type="term" value="F:ATP-dependent protein folding chaperone"/>
    <property type="evidence" value="ECO:0007669"/>
    <property type="project" value="InterPro"/>
</dbReference>
<gene>
    <name evidence="3" type="ORF">QBC34DRAFT_304145</name>
</gene>
<proteinExistence type="predicted"/>
<dbReference type="Gene3D" id="3.30.420.40">
    <property type="match status" value="1"/>
</dbReference>
<dbReference type="SUPFAM" id="SSF53067">
    <property type="entry name" value="Actin-like ATPase domain"/>
    <property type="match status" value="2"/>
</dbReference>
<dbReference type="PANTHER" id="PTHR14187:SF5">
    <property type="entry name" value="HEAT SHOCK 70 KDA PROTEIN 12A"/>
    <property type="match status" value="1"/>
</dbReference>
<sequence>MSGEQKLVIALDFGTTFSGVAFCFLGQRDTKVSAVMSWPGAEGQSVPKIPTLINYGGEGLDGQGFTWGASVSRLDNNIVGVKLLLDPQQEQPKYLPAKNIHEAVRELPKPAVKIAADFIGAVYKHALGEIAKRVPKRYFDICEKHFVLSVPAVWSDKAKNATLEFTQAAKLAGLDPITLIKAPEAAALYTMRDLDLAVNVDDVYVVCDAGGGTVDLISYEVVAKEPNLQLREIVPGTGGMAGSLGVNKRFEEAVKELVGKTIFADLRVHKGYGRAMQMFDRDVKRPFNGDPDEDYYVSFRMAGLEDNTEAGLEGNDWTMKGHESIPRFAQIFEPAVADVLALIDRQGIFLVGGFGSSRYLESRVKEKFPLPIEVMQPSDAWAAIVKGAALSKLPGQATVVSTSATKHYGVEAWSVFDYTIDVGMPSQVGEYDGIKRAQRMTWYIKIGDSIERDKRILCQFYRDLPGNYKSADLQFTSQLYECSDAWAPVHRREGYKIGPNCLLHADLRSVPKKYFRKRSSTSIKIHWGTYEVHYDLVVEIKSALMTFSRERNGKAMGSVTASFN</sequence>
<evidence type="ECO:0000256" key="1">
    <source>
        <dbReference type="ARBA" id="ARBA00022741"/>
    </source>
</evidence>
<dbReference type="PANTHER" id="PTHR14187">
    <property type="entry name" value="ALPHA KINASE/ELONGATION FACTOR 2 KINASE"/>
    <property type="match status" value="1"/>
</dbReference>
<dbReference type="Pfam" id="PF00012">
    <property type="entry name" value="HSP70"/>
    <property type="match status" value="1"/>
</dbReference>
<dbReference type="EMBL" id="MU865953">
    <property type="protein sequence ID" value="KAK4446880.1"/>
    <property type="molecule type" value="Genomic_DNA"/>
</dbReference>
<organism evidence="3 4">
    <name type="scientific">Podospora aff. communis PSN243</name>
    <dbReference type="NCBI Taxonomy" id="3040156"/>
    <lineage>
        <taxon>Eukaryota</taxon>
        <taxon>Fungi</taxon>
        <taxon>Dikarya</taxon>
        <taxon>Ascomycota</taxon>
        <taxon>Pezizomycotina</taxon>
        <taxon>Sordariomycetes</taxon>
        <taxon>Sordariomycetidae</taxon>
        <taxon>Sordariales</taxon>
        <taxon>Podosporaceae</taxon>
        <taxon>Podospora</taxon>
    </lineage>
</organism>
<name>A0AAV9GGA5_9PEZI</name>
<keyword evidence="4" id="KW-1185">Reference proteome</keyword>
<dbReference type="GO" id="GO:0005524">
    <property type="term" value="F:ATP binding"/>
    <property type="evidence" value="ECO:0007669"/>
    <property type="project" value="UniProtKB-KW"/>
</dbReference>
<keyword evidence="2" id="KW-0067">ATP-binding</keyword>
<evidence type="ECO:0000313" key="4">
    <source>
        <dbReference type="Proteomes" id="UP001321760"/>
    </source>
</evidence>
<protein>
    <submittedName>
        <fullName evidence="3">Actin-like ATPase domain-containing protein</fullName>
    </submittedName>
</protein>
<reference evidence="3" key="1">
    <citation type="journal article" date="2023" name="Mol. Phylogenet. Evol.">
        <title>Genome-scale phylogeny and comparative genomics of the fungal order Sordariales.</title>
        <authorList>
            <person name="Hensen N."/>
            <person name="Bonometti L."/>
            <person name="Westerberg I."/>
            <person name="Brannstrom I.O."/>
            <person name="Guillou S."/>
            <person name="Cros-Aarteil S."/>
            <person name="Calhoun S."/>
            <person name="Haridas S."/>
            <person name="Kuo A."/>
            <person name="Mondo S."/>
            <person name="Pangilinan J."/>
            <person name="Riley R."/>
            <person name="LaButti K."/>
            <person name="Andreopoulos B."/>
            <person name="Lipzen A."/>
            <person name="Chen C."/>
            <person name="Yan M."/>
            <person name="Daum C."/>
            <person name="Ng V."/>
            <person name="Clum A."/>
            <person name="Steindorff A."/>
            <person name="Ohm R.A."/>
            <person name="Martin F."/>
            <person name="Silar P."/>
            <person name="Natvig D.O."/>
            <person name="Lalanne C."/>
            <person name="Gautier V."/>
            <person name="Ament-Velasquez S.L."/>
            <person name="Kruys A."/>
            <person name="Hutchinson M.I."/>
            <person name="Powell A.J."/>
            <person name="Barry K."/>
            <person name="Miller A.N."/>
            <person name="Grigoriev I.V."/>
            <person name="Debuchy R."/>
            <person name="Gladieux P."/>
            <person name="Hiltunen Thoren M."/>
            <person name="Johannesson H."/>
        </authorList>
    </citation>
    <scope>NUCLEOTIDE SEQUENCE</scope>
    <source>
        <strain evidence="3">PSN243</strain>
    </source>
</reference>
<reference evidence="3" key="2">
    <citation type="submission" date="2023-05" db="EMBL/GenBank/DDBJ databases">
        <authorList>
            <consortium name="Lawrence Berkeley National Laboratory"/>
            <person name="Steindorff A."/>
            <person name="Hensen N."/>
            <person name="Bonometti L."/>
            <person name="Westerberg I."/>
            <person name="Brannstrom I.O."/>
            <person name="Guillou S."/>
            <person name="Cros-Aarteil S."/>
            <person name="Calhoun S."/>
            <person name="Haridas S."/>
            <person name="Kuo A."/>
            <person name="Mondo S."/>
            <person name="Pangilinan J."/>
            <person name="Riley R."/>
            <person name="Labutti K."/>
            <person name="Andreopoulos B."/>
            <person name="Lipzen A."/>
            <person name="Chen C."/>
            <person name="Yanf M."/>
            <person name="Daum C."/>
            <person name="Ng V."/>
            <person name="Clum A."/>
            <person name="Ohm R."/>
            <person name="Martin F."/>
            <person name="Silar P."/>
            <person name="Natvig D."/>
            <person name="Lalanne C."/>
            <person name="Gautier V."/>
            <person name="Ament-Velasquez S.L."/>
            <person name="Kruys A."/>
            <person name="Hutchinson M.I."/>
            <person name="Powell A.J."/>
            <person name="Barry K."/>
            <person name="Miller A.N."/>
            <person name="Grigoriev I.V."/>
            <person name="Debuchy R."/>
            <person name="Gladieux P."/>
            <person name="Thoren M.H."/>
            <person name="Johannesson H."/>
        </authorList>
    </citation>
    <scope>NUCLEOTIDE SEQUENCE</scope>
    <source>
        <strain evidence="3">PSN243</strain>
    </source>
</reference>
<dbReference type="Proteomes" id="UP001321760">
    <property type="component" value="Unassembled WGS sequence"/>
</dbReference>
<dbReference type="CDD" id="cd10170">
    <property type="entry name" value="ASKHA_NBD_HSP70"/>
    <property type="match status" value="1"/>
</dbReference>
<keyword evidence="1" id="KW-0547">Nucleotide-binding</keyword>
<comment type="caution">
    <text evidence="3">The sequence shown here is derived from an EMBL/GenBank/DDBJ whole genome shotgun (WGS) entry which is preliminary data.</text>
</comment>
<dbReference type="AlphaFoldDB" id="A0AAV9GGA5"/>
<accession>A0AAV9GGA5</accession>
<evidence type="ECO:0000313" key="3">
    <source>
        <dbReference type="EMBL" id="KAK4446880.1"/>
    </source>
</evidence>
<dbReference type="InterPro" id="IPR013126">
    <property type="entry name" value="Hsp_70_fam"/>
</dbReference>
<dbReference type="InterPro" id="IPR043129">
    <property type="entry name" value="ATPase_NBD"/>
</dbReference>